<feature type="chain" id="PRO_5017339033" description="Secreted protein" evidence="1">
    <location>
        <begin position="28"/>
        <end position="166"/>
    </location>
</feature>
<dbReference type="AlphaFoldDB" id="A0A387HP33"/>
<evidence type="ECO:0000313" key="2">
    <source>
        <dbReference type="EMBL" id="AYG82177.1"/>
    </source>
</evidence>
<accession>A0A387HP33</accession>
<sequence>MGITSRAGLATVLTCIATAAAVAPAAAAPTAPVDVPLGGLNTVLPFDAPTVHTGMPLPVPGAPDGPRYVKGNLLPHNMVPALPIETALPDTHIGTPLPDPLSPRNLGTPQLVAPDTALHLLTPGADLGAPLSQPRAGLYGLPAVTLPEAGLTAPAVQSDPAATAAL</sequence>
<dbReference type="RefSeq" id="WP_120722801.1">
    <property type="nucleotide sequence ID" value="NZ_CP032698.1"/>
</dbReference>
<keyword evidence="1" id="KW-0732">Signal</keyword>
<evidence type="ECO:0000256" key="1">
    <source>
        <dbReference type="SAM" id="SignalP"/>
    </source>
</evidence>
<evidence type="ECO:0000313" key="3">
    <source>
        <dbReference type="Proteomes" id="UP000271554"/>
    </source>
</evidence>
<keyword evidence="3" id="KW-1185">Reference proteome</keyword>
<dbReference type="OrthoDB" id="4330268at2"/>
<name>A0A387HP33_9ACTN</name>
<organism evidence="2 3">
    <name type="scientific">Streptomyces hundungensis</name>
    <dbReference type="NCBI Taxonomy" id="1077946"/>
    <lineage>
        <taxon>Bacteria</taxon>
        <taxon>Bacillati</taxon>
        <taxon>Actinomycetota</taxon>
        <taxon>Actinomycetes</taxon>
        <taxon>Kitasatosporales</taxon>
        <taxon>Streptomycetaceae</taxon>
        <taxon>Streptomyces</taxon>
    </lineage>
</organism>
<protein>
    <recommendedName>
        <fullName evidence="4">Secreted protein</fullName>
    </recommendedName>
</protein>
<feature type="signal peptide" evidence="1">
    <location>
        <begin position="1"/>
        <end position="27"/>
    </location>
</feature>
<proteinExistence type="predicted"/>
<gene>
    <name evidence="2" type="ORF">DWB77_04347</name>
</gene>
<dbReference type="KEGG" id="shun:DWB77_04347"/>
<evidence type="ECO:0008006" key="4">
    <source>
        <dbReference type="Google" id="ProtNLM"/>
    </source>
</evidence>
<reference evidence="2 3" key="1">
    <citation type="submission" date="2018-10" db="EMBL/GenBank/DDBJ databases">
        <title>Relationship between Morphology and Antimicrobial Activity in Streptomyces.</title>
        <authorList>
            <person name="Kang H.J."/>
            <person name="Kim S.B."/>
        </authorList>
    </citation>
    <scope>NUCLEOTIDE SEQUENCE [LARGE SCALE GENOMIC DNA]</scope>
    <source>
        <strain evidence="2 3">BH38</strain>
    </source>
</reference>
<dbReference type="Proteomes" id="UP000271554">
    <property type="component" value="Chromosome"/>
</dbReference>
<dbReference type="EMBL" id="CP032698">
    <property type="protein sequence ID" value="AYG82177.1"/>
    <property type="molecule type" value="Genomic_DNA"/>
</dbReference>